<dbReference type="OrthoDB" id="212436at2"/>
<dbReference type="CDD" id="cd17324">
    <property type="entry name" value="MFS_NepI_like"/>
    <property type="match status" value="1"/>
</dbReference>
<dbReference type="KEGG" id="elut:CKA38_12090"/>
<dbReference type="InterPro" id="IPR011701">
    <property type="entry name" value="MFS"/>
</dbReference>
<organism evidence="8 9">
    <name type="scientific">Ereboglobus luteus</name>
    <dbReference type="NCBI Taxonomy" id="1796921"/>
    <lineage>
        <taxon>Bacteria</taxon>
        <taxon>Pseudomonadati</taxon>
        <taxon>Verrucomicrobiota</taxon>
        <taxon>Opitutia</taxon>
        <taxon>Opitutales</taxon>
        <taxon>Opitutaceae</taxon>
        <taxon>Ereboglobus</taxon>
    </lineage>
</organism>
<evidence type="ECO:0000256" key="2">
    <source>
        <dbReference type="ARBA" id="ARBA00022475"/>
    </source>
</evidence>
<feature type="transmembrane region" description="Helical" evidence="6">
    <location>
        <begin position="64"/>
        <end position="83"/>
    </location>
</feature>
<keyword evidence="4 6" id="KW-1133">Transmembrane helix</keyword>
<keyword evidence="9" id="KW-1185">Reference proteome</keyword>
<feature type="transmembrane region" description="Helical" evidence="6">
    <location>
        <begin position="353"/>
        <end position="373"/>
    </location>
</feature>
<evidence type="ECO:0000256" key="1">
    <source>
        <dbReference type="ARBA" id="ARBA00004651"/>
    </source>
</evidence>
<protein>
    <recommendedName>
        <fullName evidence="7">Major facilitator superfamily (MFS) profile domain-containing protein</fullName>
    </recommendedName>
</protein>
<evidence type="ECO:0000256" key="5">
    <source>
        <dbReference type="ARBA" id="ARBA00023136"/>
    </source>
</evidence>
<keyword evidence="2" id="KW-1003">Cell membrane</keyword>
<dbReference type="AlphaFoldDB" id="A0A2U8E4W3"/>
<dbReference type="PANTHER" id="PTHR43124">
    <property type="entry name" value="PURINE EFFLUX PUMP PBUE"/>
    <property type="match status" value="1"/>
</dbReference>
<dbReference type="EMBL" id="CP023004">
    <property type="protein sequence ID" value="AWI09891.1"/>
    <property type="molecule type" value="Genomic_DNA"/>
</dbReference>
<dbReference type="InterPro" id="IPR050189">
    <property type="entry name" value="MFS_Efflux_Transporters"/>
</dbReference>
<evidence type="ECO:0000259" key="7">
    <source>
        <dbReference type="PROSITE" id="PS50850"/>
    </source>
</evidence>
<proteinExistence type="predicted"/>
<feature type="domain" description="Major facilitator superfamily (MFS) profile" evidence="7">
    <location>
        <begin position="25"/>
        <end position="407"/>
    </location>
</feature>
<evidence type="ECO:0000256" key="6">
    <source>
        <dbReference type="SAM" id="Phobius"/>
    </source>
</evidence>
<feature type="transmembrane region" description="Helical" evidence="6">
    <location>
        <begin position="116"/>
        <end position="137"/>
    </location>
</feature>
<gene>
    <name evidence="8" type="ORF">CKA38_12090</name>
</gene>
<dbReference type="InterPro" id="IPR036259">
    <property type="entry name" value="MFS_trans_sf"/>
</dbReference>
<evidence type="ECO:0000313" key="9">
    <source>
        <dbReference type="Proteomes" id="UP000244896"/>
    </source>
</evidence>
<keyword evidence="5 6" id="KW-0472">Membrane</keyword>
<comment type="subcellular location">
    <subcellularLocation>
        <location evidence="1">Cell membrane</location>
        <topology evidence="1">Multi-pass membrane protein</topology>
    </subcellularLocation>
</comment>
<dbReference type="GO" id="GO:0022857">
    <property type="term" value="F:transmembrane transporter activity"/>
    <property type="evidence" value="ECO:0007669"/>
    <property type="project" value="InterPro"/>
</dbReference>
<sequence>MVLSLFMSFTPATLPNGKPINERLTLFVLAAVQFTHILDFMIMQPLGSRLMVVFSITPGQFTRLVAVYGLAAAVTGFLAGFVLDRVNRKHALLTLYGGFALSTLCCALAPTYWALLAARCAAGAFGGVASSVVVAMVGDIIPPERRGRAMAIVGAAFPLASIMGIPLGLKLTGAFEWHAPFFMLVGLSAIVFGVGAKTLPSIQAFAPASNPWGQMRDIVTHPVHRRCFVLTVSLVFGGASVIPLMAPAMVANAGIPEEDLFLIYLCGGAVTFMTTPLIGRWTDRYDKVRLIGIFSAIAICAVVLLTNLPRVSLVPALMAATFFTTTMSSRFGPTMAMIANAVEARYRGGFMSVNAAVQQAGGGIATMLAGLLVSSDPETGRLVGYSYVGIMSVFFMGVTYLLARRLASAAPWAARPGQHKGPVVMGAGTLMNRLASATEGRSAVANKNADDAGGRS</sequence>
<dbReference type="PANTHER" id="PTHR43124:SF3">
    <property type="entry name" value="CHLORAMPHENICOL EFFLUX PUMP RV0191"/>
    <property type="match status" value="1"/>
</dbReference>
<dbReference type="Gene3D" id="1.20.1250.20">
    <property type="entry name" value="MFS general substrate transporter like domains"/>
    <property type="match status" value="1"/>
</dbReference>
<feature type="transmembrane region" description="Helical" evidence="6">
    <location>
        <begin position="181"/>
        <end position="206"/>
    </location>
</feature>
<accession>A0A2U8E4W3</accession>
<dbReference type="Proteomes" id="UP000244896">
    <property type="component" value="Chromosome"/>
</dbReference>
<feature type="transmembrane region" description="Helical" evidence="6">
    <location>
        <begin position="314"/>
        <end position="332"/>
    </location>
</feature>
<evidence type="ECO:0000256" key="4">
    <source>
        <dbReference type="ARBA" id="ARBA00022989"/>
    </source>
</evidence>
<evidence type="ECO:0000256" key="3">
    <source>
        <dbReference type="ARBA" id="ARBA00022692"/>
    </source>
</evidence>
<dbReference type="PROSITE" id="PS50850">
    <property type="entry name" value="MFS"/>
    <property type="match status" value="1"/>
</dbReference>
<feature type="transmembrane region" description="Helical" evidence="6">
    <location>
        <begin position="227"/>
        <end position="249"/>
    </location>
</feature>
<dbReference type="InterPro" id="IPR020846">
    <property type="entry name" value="MFS_dom"/>
</dbReference>
<reference evidence="8 9" key="1">
    <citation type="journal article" date="2018" name="Syst. Appl. Microbiol.">
        <title>Ereboglobus luteus gen. nov. sp. nov. from cockroach guts, and new insights into the oxygen relationship of the genera Opitutus and Didymococcus (Verrucomicrobia: Opitutaceae).</title>
        <authorList>
            <person name="Tegtmeier D."/>
            <person name="Belitz A."/>
            <person name="Radek R."/>
            <person name="Heimerl T."/>
            <person name="Brune A."/>
        </authorList>
    </citation>
    <scope>NUCLEOTIDE SEQUENCE [LARGE SCALE GENOMIC DNA]</scope>
    <source>
        <strain evidence="8 9">Ho45</strain>
    </source>
</reference>
<dbReference type="Pfam" id="PF07690">
    <property type="entry name" value="MFS_1"/>
    <property type="match status" value="1"/>
</dbReference>
<feature type="transmembrane region" description="Helical" evidence="6">
    <location>
        <begin position="290"/>
        <end position="308"/>
    </location>
</feature>
<feature type="transmembrane region" description="Helical" evidence="6">
    <location>
        <begin position="149"/>
        <end position="169"/>
    </location>
</feature>
<feature type="transmembrane region" description="Helical" evidence="6">
    <location>
        <begin position="90"/>
        <end position="110"/>
    </location>
</feature>
<feature type="transmembrane region" description="Helical" evidence="6">
    <location>
        <begin position="24"/>
        <end position="44"/>
    </location>
</feature>
<keyword evidence="3 6" id="KW-0812">Transmembrane</keyword>
<name>A0A2U8E4W3_9BACT</name>
<feature type="transmembrane region" description="Helical" evidence="6">
    <location>
        <begin position="261"/>
        <end position="278"/>
    </location>
</feature>
<feature type="transmembrane region" description="Helical" evidence="6">
    <location>
        <begin position="385"/>
        <end position="403"/>
    </location>
</feature>
<dbReference type="GO" id="GO:0005886">
    <property type="term" value="C:plasma membrane"/>
    <property type="evidence" value="ECO:0007669"/>
    <property type="project" value="UniProtKB-SubCell"/>
</dbReference>
<dbReference type="SUPFAM" id="SSF103473">
    <property type="entry name" value="MFS general substrate transporter"/>
    <property type="match status" value="1"/>
</dbReference>
<evidence type="ECO:0000313" key="8">
    <source>
        <dbReference type="EMBL" id="AWI09891.1"/>
    </source>
</evidence>